<feature type="region of interest" description="Disordered" evidence="2">
    <location>
        <begin position="97"/>
        <end position="179"/>
    </location>
</feature>
<accession>A0ABN9T4D0</accession>
<evidence type="ECO:0000313" key="4">
    <source>
        <dbReference type="Proteomes" id="UP001189429"/>
    </source>
</evidence>
<dbReference type="Gene3D" id="2.30.22.10">
    <property type="entry name" value="Head domain of nucleotide exchange factor GrpE"/>
    <property type="match status" value="1"/>
</dbReference>
<evidence type="ECO:0000313" key="3">
    <source>
        <dbReference type="EMBL" id="CAK0839650.1"/>
    </source>
</evidence>
<feature type="compositionally biased region" description="Low complexity" evidence="2">
    <location>
        <begin position="99"/>
        <end position="112"/>
    </location>
</feature>
<proteinExistence type="predicted"/>
<feature type="compositionally biased region" description="Basic residues" evidence="2">
    <location>
        <begin position="142"/>
        <end position="154"/>
    </location>
</feature>
<dbReference type="InterPro" id="IPR000740">
    <property type="entry name" value="GrpE"/>
</dbReference>
<reference evidence="3" key="1">
    <citation type="submission" date="2023-10" db="EMBL/GenBank/DDBJ databases">
        <authorList>
            <person name="Chen Y."/>
            <person name="Shah S."/>
            <person name="Dougan E. K."/>
            <person name="Thang M."/>
            <person name="Chan C."/>
        </authorList>
    </citation>
    <scope>NUCLEOTIDE SEQUENCE [LARGE SCALE GENOMIC DNA]</scope>
</reference>
<evidence type="ECO:0008006" key="5">
    <source>
        <dbReference type="Google" id="ProtNLM"/>
    </source>
</evidence>
<comment type="caution">
    <text evidence="3">The sequence shown here is derived from an EMBL/GenBank/DDBJ whole genome shotgun (WGS) entry which is preliminary data.</text>
</comment>
<protein>
    <recommendedName>
        <fullName evidence="5">GrpE protein homolog</fullName>
    </recommendedName>
</protein>
<dbReference type="InterPro" id="IPR009012">
    <property type="entry name" value="GrpE_head"/>
</dbReference>
<feature type="compositionally biased region" description="Basic residues" evidence="2">
    <location>
        <begin position="113"/>
        <end position="122"/>
    </location>
</feature>
<evidence type="ECO:0000256" key="2">
    <source>
        <dbReference type="SAM" id="MobiDB-lite"/>
    </source>
</evidence>
<evidence type="ECO:0000256" key="1">
    <source>
        <dbReference type="ARBA" id="ARBA00023186"/>
    </source>
</evidence>
<name>A0ABN9T4D0_9DINO</name>
<dbReference type="Proteomes" id="UP001189429">
    <property type="component" value="Unassembled WGS sequence"/>
</dbReference>
<sequence length="179" mass="18908">MGATQIPSRLDRGGPRVMARGAPGRPGLDGVRPIAEKLEAKLRALGLERVETVGAPFDPRRHEAAGRREAPGFGAEVVCEELRSGWLLEDRARARARRGGAAAPAPAAVPSARRGRGRGRGRGPRERLRPGPGLGEGAMRAQRPRGLRWARRRGGGPQPLARSRACPSTGGVSGSSQTK</sequence>
<keyword evidence="4" id="KW-1185">Reference proteome</keyword>
<dbReference type="EMBL" id="CAUYUJ010014311">
    <property type="protein sequence ID" value="CAK0839650.1"/>
    <property type="molecule type" value="Genomic_DNA"/>
</dbReference>
<feature type="region of interest" description="Disordered" evidence="2">
    <location>
        <begin position="1"/>
        <end position="31"/>
    </location>
</feature>
<gene>
    <name evidence="3" type="ORF">PCOR1329_LOCUS35283</name>
</gene>
<keyword evidence="1" id="KW-0143">Chaperone</keyword>
<dbReference type="SUPFAM" id="SSF51064">
    <property type="entry name" value="Head domain of nucleotide exchange factor GrpE"/>
    <property type="match status" value="1"/>
</dbReference>
<dbReference type="Pfam" id="PF01025">
    <property type="entry name" value="GrpE"/>
    <property type="match status" value="1"/>
</dbReference>
<organism evidence="3 4">
    <name type="scientific">Prorocentrum cordatum</name>
    <dbReference type="NCBI Taxonomy" id="2364126"/>
    <lineage>
        <taxon>Eukaryota</taxon>
        <taxon>Sar</taxon>
        <taxon>Alveolata</taxon>
        <taxon>Dinophyceae</taxon>
        <taxon>Prorocentrales</taxon>
        <taxon>Prorocentraceae</taxon>
        <taxon>Prorocentrum</taxon>
    </lineage>
</organism>